<evidence type="ECO:0000313" key="2">
    <source>
        <dbReference type="Proteomes" id="UP000502179"/>
    </source>
</evidence>
<organism evidence="1 2">
    <name type="scientific">Thermosulfuriphilus ammonigenes</name>
    <dbReference type="NCBI Taxonomy" id="1936021"/>
    <lineage>
        <taxon>Bacteria</taxon>
        <taxon>Pseudomonadati</taxon>
        <taxon>Thermodesulfobacteriota</taxon>
        <taxon>Thermodesulfobacteria</taxon>
        <taxon>Thermodesulfobacteriales</taxon>
        <taxon>Thermodesulfobacteriaceae</taxon>
        <taxon>Thermosulfuriphilus</taxon>
    </lineage>
</organism>
<dbReference type="RefSeq" id="WP_166031397.1">
    <property type="nucleotide sequence ID" value="NZ_CP048877.1"/>
</dbReference>
<dbReference type="KEGG" id="tav:G4V39_02300"/>
<name>A0A6G7PUE2_9BACT</name>
<evidence type="ECO:0000313" key="1">
    <source>
        <dbReference type="EMBL" id="QIJ71176.1"/>
    </source>
</evidence>
<dbReference type="AlphaFoldDB" id="A0A6G7PUE2"/>
<keyword evidence="2" id="KW-1185">Reference proteome</keyword>
<dbReference type="Proteomes" id="UP000502179">
    <property type="component" value="Chromosome"/>
</dbReference>
<protein>
    <submittedName>
        <fullName evidence="1">Uncharacterized protein</fullName>
    </submittedName>
</protein>
<accession>A0A6G7PUE2</accession>
<dbReference type="EMBL" id="CP048877">
    <property type="protein sequence ID" value="QIJ71176.1"/>
    <property type="molecule type" value="Genomic_DNA"/>
</dbReference>
<reference evidence="1 2" key="1">
    <citation type="submission" date="2020-02" db="EMBL/GenBank/DDBJ databases">
        <title>Genome analysis of Thermosulfuriphilus ammonigenes ST65T, an anaerobic thermophilic chemolithoautotrophic bacterium isolated from a deep-sea hydrothermal vent.</title>
        <authorList>
            <person name="Slobodkina G."/>
            <person name="Allioux M."/>
            <person name="Merkel A."/>
            <person name="Alain K."/>
            <person name="Jebbar M."/>
            <person name="Slobodkin A."/>
        </authorList>
    </citation>
    <scope>NUCLEOTIDE SEQUENCE [LARGE SCALE GENOMIC DNA]</scope>
    <source>
        <strain evidence="1 2">ST65</strain>
    </source>
</reference>
<sequence length="264" mass="29959">MTSIGPRLPKDKNILVNLTALCVFLAFTALAFLSFLGQDWVRTSPETFGTATANRLLALGYYFRDLPVLFDDFFPGSNQEENHRLFETLDRLIRVTGNASERGRLKANSALDREKTFEAVPVITLEFLPVLSESSLSRVFVVPHVRPDPEDLQALQDRAEPLNHLGSLWVRYLSEKAPELPCYLKEQLREKWKSAHFEALRERELFRAVDNFAILDTSLTVFLGFLDSLGLDARDPAQVLALGLKEMLNAFLGRVRETDTVELF</sequence>
<proteinExistence type="predicted"/>
<gene>
    <name evidence="1" type="ORF">G4V39_02300</name>
</gene>